<dbReference type="AlphaFoldDB" id="V6U368"/>
<gene>
    <name evidence="2" type="ORF">GSB_151742</name>
</gene>
<comment type="caution">
    <text evidence="2">The sequence shown here is derived from an EMBL/GenBank/DDBJ whole genome shotgun (WGS) entry which is preliminary data.</text>
</comment>
<dbReference type="VEuPathDB" id="GiardiaDB:GL50581_3766"/>
<reference evidence="3" key="1">
    <citation type="submission" date="2012-02" db="EMBL/GenBank/DDBJ databases">
        <title>Genome sequencing of Giardia lamblia Genotypes A2 and B isolates (DH and GS) and comparative analysis with the genomes of Genotypes A1 and E (WB and Pig).</title>
        <authorList>
            <person name="Adam R."/>
            <person name="Dahlstrom E."/>
            <person name="Martens C."/>
            <person name="Bruno D."/>
            <person name="Barbian K."/>
            <person name="Porcella S.F."/>
            <person name="Nash T."/>
        </authorList>
    </citation>
    <scope>NUCLEOTIDE SEQUENCE</scope>
    <source>
        <strain evidence="3">GS</strain>
    </source>
</reference>
<reference evidence="2 3" key="2">
    <citation type="journal article" date="2013" name="Genome Biol. Evol.">
        <title>Genome sequencing of Giardia lamblia genotypes A2 and B isolates (DH and GS) and comparative analysis with the genomes of genotypes A1 and E (WB and Pig).</title>
        <authorList>
            <person name="Adam R.D."/>
            <person name="Dahlstrom E.W."/>
            <person name="Martens C.A."/>
            <person name="Bruno D.P."/>
            <person name="Barbian K.D."/>
            <person name="Ricklefs S.M."/>
            <person name="Hernandez M.M."/>
            <person name="Narla N.P."/>
            <person name="Patel R.B."/>
            <person name="Porcella S.F."/>
            <person name="Nash T.E."/>
        </authorList>
    </citation>
    <scope>NUCLEOTIDE SEQUENCE [LARGE SCALE GENOMIC DNA]</scope>
    <source>
        <strain evidence="2 3">GS</strain>
    </source>
</reference>
<dbReference type="VEuPathDB" id="GiardiaDB:GL50803_00112489"/>
<keyword evidence="1" id="KW-0472">Membrane</keyword>
<protein>
    <submittedName>
        <fullName evidence="2">Uncharacterized protein</fullName>
    </submittedName>
</protein>
<evidence type="ECO:0000256" key="1">
    <source>
        <dbReference type="SAM" id="Phobius"/>
    </source>
</evidence>
<keyword evidence="1" id="KW-1133">Transmembrane helix</keyword>
<evidence type="ECO:0000313" key="2">
    <source>
        <dbReference type="EMBL" id="ESU43680.1"/>
    </source>
</evidence>
<feature type="transmembrane region" description="Helical" evidence="1">
    <location>
        <begin position="858"/>
        <end position="881"/>
    </location>
</feature>
<dbReference type="Proteomes" id="UP000018040">
    <property type="component" value="Unassembled WGS sequence"/>
</dbReference>
<evidence type="ECO:0000313" key="3">
    <source>
        <dbReference type="Proteomes" id="UP000018040"/>
    </source>
</evidence>
<dbReference type="VEuPathDB" id="GiardiaDB:QR46_1548"/>
<proteinExistence type="predicted"/>
<accession>V6U368</accession>
<keyword evidence="1" id="KW-0812">Transmembrane</keyword>
<sequence>MRIWNAVYLNTVFKMKVLWLLCSTLANYSFVSPTIAAKAPLNILAYNRTNTDMLPQASPTCDSKTITCPGYQTTITTAVTSSSICVYTYPYTESSGSQSTTCTVDSVNIPIVSTTGGYIDYLPLLHNTSFFDTDTDYNSMYASFKTYQVNGKTYANVSELPVYGTAISASGRIAVCYTADRVTVYFDQNTSSGHFKVLTGADLFPATILTGEMMVVSVDLSDEFLIVLFGQTNGGSQIGLRVFELKIGESDLNNKIKKLTVSSKDADMLLRGSTSGTKIGAFTANNCHKGSVALDKIGTQEYILGAVVTCPNSSYTYNIIFTATNVATAFAFALKKDGTWLGQNTPLLLVPDIPSGTSLTDISKNYQFTTAAIQSGRVFLSGGSRVLYYTSISSGDYNALQSKTKTLSTITIFQDNAPSLTSGPEPGDRTSTVGPAMAFTYNKTFLVGIDSGQSSAVVLEYNLSDPAKIVKLGAIVNMSTPHTISPLGFGLDIVAMVDEQDRSQVKLAHLPSAQPVKSDTGFPTTSIIDWMTITTPTTVETTEEDSDFQTESNKIIPRSRRGLVSVSYSNGHVIAFNPTNIKSQVLYIGNLSIYKVLVSDEVPKLELNMSTAPAGSNITVTYNTLFSSTLPYSASSDDSAKCLLFTLQYTGSNIGLLPRAVSTKSYSGATSDKAGTYLSCTYTFQVPIYAHSYQLGLYSAGVLVATGNISIVPAEQATANAVLFNPSILRKNQQFSMSIIPGDKYGNRLEFTDTRATAPLPNCDFFKLRVYNISQYPDDVDYSVVSSAQGLDEVAELHFVKNGTRYCTSQAISIDIQGQYLFKLTDTTGHELDLSPSVTQSLVTWVNEPAGFNHSKTAWGVLVLAILLLGTIVFVVPFLLYKFFNRPPETVFKGSYTSTNKGLTVEEHEATRKKYQNATLSTSGQRILPGIPLLPILRHEIGKRVSNEDVDEAATAISVVKGDNNLSSASPTILTAQLLEIRSTISQSIISQLQSVRKCISTGTNQYASVGDCSGCSKWTQESGTFLIYVFPAMAGEPFEPTLVFAYEFSSINTIKSYVDQLALWTLLPDVESRLTIKGIFSYNNEPTAGNAYAGIQSALNTISLASSRFVVALTEPASLLNNPTKADAQNAILALRSVIFNCIPSRGLGGATPLSLWRDQSGIIKLGPPTVMSKAYMLQGLPSESAADYELRCLIASLVALSCVPAVDYKEVLEHKIDKAAIRDPYLASLYSQIQSVGWATLHSGAEQ</sequence>
<dbReference type="VEuPathDB" id="GiardiaDB:DHA2_150491"/>
<organism evidence="2 3">
    <name type="scientific">Giardia intestinalis</name>
    <name type="common">Giardia lamblia</name>
    <dbReference type="NCBI Taxonomy" id="5741"/>
    <lineage>
        <taxon>Eukaryota</taxon>
        <taxon>Metamonada</taxon>
        <taxon>Diplomonadida</taxon>
        <taxon>Hexamitidae</taxon>
        <taxon>Giardiinae</taxon>
        <taxon>Giardia</taxon>
    </lineage>
</organism>
<name>V6U368_GIAIN</name>
<dbReference type="EMBL" id="AHHH01000041">
    <property type="protein sequence ID" value="ESU43680.1"/>
    <property type="molecule type" value="Genomic_DNA"/>
</dbReference>
<dbReference type="OrthoDB" id="10254359at2759"/>